<evidence type="ECO:0000313" key="2">
    <source>
        <dbReference type="EMBL" id="KAK3910406.1"/>
    </source>
</evidence>
<feature type="transmembrane region" description="Helical" evidence="1">
    <location>
        <begin position="214"/>
        <end position="237"/>
    </location>
</feature>
<keyword evidence="1" id="KW-1133">Transmembrane helix</keyword>
<reference evidence="2" key="2">
    <citation type="journal article" date="2023" name="BMC Genomics">
        <title>Pest status, molecular evolution, and epigenetic factors derived from the genome assembly of Frankliniella fusca, a thysanopteran phytovirus vector.</title>
        <authorList>
            <person name="Catto M.A."/>
            <person name="Labadie P.E."/>
            <person name="Jacobson A.L."/>
            <person name="Kennedy G.G."/>
            <person name="Srinivasan R."/>
            <person name="Hunt B.G."/>
        </authorList>
    </citation>
    <scope>NUCLEOTIDE SEQUENCE</scope>
    <source>
        <strain evidence="2">PL_HMW_Pooled</strain>
    </source>
</reference>
<dbReference type="EMBL" id="JAHWGI010000160">
    <property type="protein sequence ID" value="KAK3910406.1"/>
    <property type="molecule type" value="Genomic_DNA"/>
</dbReference>
<reference evidence="2" key="1">
    <citation type="submission" date="2021-07" db="EMBL/GenBank/DDBJ databases">
        <authorList>
            <person name="Catto M.A."/>
            <person name="Jacobson A."/>
            <person name="Kennedy G."/>
            <person name="Labadie P."/>
            <person name="Hunt B.G."/>
            <person name="Srinivasan R."/>
        </authorList>
    </citation>
    <scope>NUCLEOTIDE SEQUENCE</scope>
    <source>
        <strain evidence="2">PL_HMW_Pooled</strain>
        <tissue evidence="2">Head</tissue>
    </source>
</reference>
<feature type="transmembrane region" description="Helical" evidence="1">
    <location>
        <begin position="290"/>
        <end position="311"/>
    </location>
</feature>
<proteinExistence type="predicted"/>
<gene>
    <name evidence="2" type="ORF">KUF71_020175</name>
</gene>
<dbReference type="PANTHER" id="PTHR31061:SF24">
    <property type="entry name" value="LD22376P"/>
    <property type="match status" value="1"/>
</dbReference>
<feature type="transmembrane region" description="Helical" evidence="1">
    <location>
        <begin position="184"/>
        <end position="202"/>
    </location>
</feature>
<accession>A0AAE1GW37</accession>
<evidence type="ECO:0000256" key="1">
    <source>
        <dbReference type="SAM" id="Phobius"/>
    </source>
</evidence>
<protein>
    <submittedName>
        <fullName evidence="2">Heparan-alpha-glucosaminide N-acetyltransferase</fullName>
    </submittedName>
</protein>
<feature type="transmembrane region" description="Helical" evidence="1">
    <location>
        <begin position="249"/>
        <end position="270"/>
    </location>
</feature>
<dbReference type="AlphaFoldDB" id="A0AAE1GW37"/>
<feature type="transmembrane region" description="Helical" evidence="1">
    <location>
        <begin position="118"/>
        <end position="141"/>
    </location>
</feature>
<sequence>MEHSILLGQPCPKTLKLDQACLEVYSSISNTVDLWHQYVDCFMCNVTQWTSIPSNGTAALLVDSTLSSYFYYSDEFGHKYCNTTVSFDEHATYGWNISEDSSCSSVKKILNPSTHPHLPLVVAFLIYGIGAILWSVAKCVYQQEWSARVWLLNVAFSELENDLGTPPTREIGSTRRQINSRIQALDTFRGFLFVMGMSLVLSLRSQLRNDRSRFSVWVTALRRASMLILLGLLLNSFGHRHNDLSNFRFGGVLQRLGASFLIISSIETIFMNPQAPSQYGYFSDIWDGWAQWMGSLAFAGAWMLITFFVYVPNCGRGYIGPGGLHEFGKFENCTGGAAGYIDRIILHPNHMYQNPTCKKIYQSTQPYDPEGMLFS</sequence>
<keyword evidence="1" id="KW-0472">Membrane</keyword>
<evidence type="ECO:0000313" key="3">
    <source>
        <dbReference type="Proteomes" id="UP001219518"/>
    </source>
</evidence>
<organism evidence="2 3">
    <name type="scientific">Frankliniella fusca</name>
    <dbReference type="NCBI Taxonomy" id="407009"/>
    <lineage>
        <taxon>Eukaryota</taxon>
        <taxon>Metazoa</taxon>
        <taxon>Ecdysozoa</taxon>
        <taxon>Arthropoda</taxon>
        <taxon>Hexapoda</taxon>
        <taxon>Insecta</taxon>
        <taxon>Pterygota</taxon>
        <taxon>Neoptera</taxon>
        <taxon>Paraneoptera</taxon>
        <taxon>Thysanoptera</taxon>
        <taxon>Terebrantia</taxon>
        <taxon>Thripoidea</taxon>
        <taxon>Thripidae</taxon>
        <taxon>Frankliniella</taxon>
    </lineage>
</organism>
<name>A0AAE1GW37_9NEOP</name>
<dbReference type="PANTHER" id="PTHR31061">
    <property type="entry name" value="LD22376P"/>
    <property type="match status" value="1"/>
</dbReference>
<keyword evidence="1" id="KW-0812">Transmembrane</keyword>
<keyword evidence="3" id="KW-1185">Reference proteome</keyword>
<comment type="caution">
    <text evidence="2">The sequence shown here is derived from an EMBL/GenBank/DDBJ whole genome shotgun (WGS) entry which is preliminary data.</text>
</comment>
<dbReference type="Proteomes" id="UP001219518">
    <property type="component" value="Unassembled WGS sequence"/>
</dbReference>